<dbReference type="PANTHER" id="PTHR30472">
    <property type="entry name" value="FERRIC ENTEROBACTIN TRANSPORT SYSTEM PERMEASE PROTEIN"/>
    <property type="match status" value="1"/>
</dbReference>
<evidence type="ECO:0000256" key="6">
    <source>
        <dbReference type="ARBA" id="ARBA00022989"/>
    </source>
</evidence>
<evidence type="ECO:0000313" key="11">
    <source>
        <dbReference type="Proteomes" id="UP000254603"/>
    </source>
</evidence>
<gene>
    <name evidence="9" type="ORF">I6G29_10040</name>
    <name evidence="10" type="ORF">NCTC11997_02074</name>
</gene>
<protein>
    <submittedName>
        <fullName evidence="9">Iron ABC transporter permease</fullName>
    </submittedName>
    <submittedName>
        <fullName evidence="10">Probable ABC transporter permease protein HI_1471</fullName>
    </submittedName>
</protein>
<evidence type="ECO:0000313" key="10">
    <source>
        <dbReference type="EMBL" id="SUA56393.1"/>
    </source>
</evidence>
<keyword evidence="4" id="KW-1003">Cell membrane</keyword>
<dbReference type="CDD" id="cd06550">
    <property type="entry name" value="TM_ABC_iron-siderophores_like"/>
    <property type="match status" value="1"/>
</dbReference>
<evidence type="ECO:0000256" key="1">
    <source>
        <dbReference type="ARBA" id="ARBA00004651"/>
    </source>
</evidence>
<feature type="transmembrane region" description="Helical" evidence="8">
    <location>
        <begin position="64"/>
        <end position="81"/>
    </location>
</feature>
<dbReference type="Pfam" id="PF01032">
    <property type="entry name" value="FecCD"/>
    <property type="match status" value="1"/>
</dbReference>
<dbReference type="OrthoDB" id="9782305at2"/>
<keyword evidence="3" id="KW-0813">Transport</keyword>
<dbReference type="GO" id="GO:0022857">
    <property type="term" value="F:transmembrane transporter activity"/>
    <property type="evidence" value="ECO:0007669"/>
    <property type="project" value="InterPro"/>
</dbReference>
<reference evidence="9 12" key="2">
    <citation type="submission" date="2020-12" db="EMBL/GenBank/DDBJ databases">
        <title>FDA dAtabase for Regulatory Grade micrObial Sequences (FDA-ARGOS): Supporting development and validation of Infectious Disease Dx tests.</title>
        <authorList>
            <person name="Sproer C."/>
            <person name="Gronow S."/>
            <person name="Severitt S."/>
            <person name="Schroder I."/>
            <person name="Tallon L."/>
            <person name="Sadzewicz L."/>
            <person name="Zhao X."/>
            <person name="Boylan J."/>
            <person name="Ott S."/>
            <person name="Bowen H."/>
            <person name="Vavikolanu K."/>
            <person name="Mehta A."/>
            <person name="Aluvathingal J."/>
            <person name="Nadendla S."/>
            <person name="Lowell S."/>
            <person name="Myers T."/>
            <person name="Yan Y."/>
            <person name="Sichtig H."/>
        </authorList>
    </citation>
    <scope>NUCLEOTIDE SEQUENCE [LARGE SCALE GENOMIC DNA]</scope>
    <source>
        <strain evidence="9 12">FDAARGOS_872</strain>
    </source>
</reference>
<evidence type="ECO:0000256" key="2">
    <source>
        <dbReference type="ARBA" id="ARBA00007935"/>
    </source>
</evidence>
<comment type="similarity">
    <text evidence="2">Belongs to the binding-protein-dependent transport system permease family. FecCD subfamily.</text>
</comment>
<dbReference type="GO" id="GO:0005886">
    <property type="term" value="C:plasma membrane"/>
    <property type="evidence" value="ECO:0007669"/>
    <property type="project" value="UniProtKB-SubCell"/>
</dbReference>
<feature type="transmembrane region" description="Helical" evidence="8">
    <location>
        <begin position="93"/>
        <end position="111"/>
    </location>
</feature>
<evidence type="ECO:0000313" key="9">
    <source>
        <dbReference type="EMBL" id="QPT39489.1"/>
    </source>
</evidence>
<name>A0A378XHU7_9BURK</name>
<dbReference type="STRING" id="1122619.GCA_000373745_02155"/>
<organism evidence="10 11">
    <name type="scientific">Oligella ureolytica</name>
    <dbReference type="NCBI Taxonomy" id="90244"/>
    <lineage>
        <taxon>Bacteria</taxon>
        <taxon>Pseudomonadati</taxon>
        <taxon>Pseudomonadota</taxon>
        <taxon>Betaproteobacteria</taxon>
        <taxon>Burkholderiales</taxon>
        <taxon>Alcaligenaceae</taxon>
        <taxon>Oligella</taxon>
    </lineage>
</organism>
<reference evidence="10 11" key="1">
    <citation type="submission" date="2018-06" db="EMBL/GenBank/DDBJ databases">
        <authorList>
            <consortium name="Pathogen Informatics"/>
            <person name="Doyle S."/>
        </authorList>
    </citation>
    <scope>NUCLEOTIDE SEQUENCE [LARGE SCALE GENOMIC DNA]</scope>
    <source>
        <strain evidence="10 11">NCTC11997</strain>
    </source>
</reference>
<evidence type="ECO:0000256" key="3">
    <source>
        <dbReference type="ARBA" id="ARBA00022448"/>
    </source>
</evidence>
<keyword evidence="7 8" id="KW-0472">Membrane</keyword>
<dbReference type="AlphaFoldDB" id="A0A378XHU7"/>
<dbReference type="EMBL" id="CP065725">
    <property type="protein sequence ID" value="QPT39489.1"/>
    <property type="molecule type" value="Genomic_DNA"/>
</dbReference>
<dbReference type="PANTHER" id="PTHR30472:SF70">
    <property type="entry name" value="MOLYBDATE IMPORT SYSTEM PERMEASE PROTEIN MOLB"/>
    <property type="match status" value="1"/>
</dbReference>
<feature type="transmembrane region" description="Helical" evidence="8">
    <location>
        <begin position="148"/>
        <end position="167"/>
    </location>
</feature>
<feature type="transmembrane region" description="Helical" evidence="8">
    <location>
        <begin position="237"/>
        <end position="266"/>
    </location>
</feature>
<keyword evidence="6 8" id="KW-1133">Transmembrane helix</keyword>
<evidence type="ECO:0000256" key="4">
    <source>
        <dbReference type="ARBA" id="ARBA00022475"/>
    </source>
</evidence>
<feature type="transmembrane region" description="Helical" evidence="8">
    <location>
        <begin position="308"/>
        <end position="327"/>
    </location>
</feature>
<feature type="transmembrane region" description="Helical" evidence="8">
    <location>
        <begin position="198"/>
        <end position="217"/>
    </location>
</feature>
<feature type="transmembrane region" description="Helical" evidence="8">
    <location>
        <begin position="117"/>
        <end position="136"/>
    </location>
</feature>
<dbReference type="Proteomes" id="UP000254603">
    <property type="component" value="Unassembled WGS sequence"/>
</dbReference>
<accession>A0A378XHU7</accession>
<dbReference type="Proteomes" id="UP000594903">
    <property type="component" value="Chromosome"/>
</dbReference>
<keyword evidence="5 8" id="KW-0812">Transmembrane</keyword>
<dbReference type="Gene3D" id="1.10.3470.10">
    <property type="entry name" value="ABC transporter involved in vitamin B12 uptake, BtuC"/>
    <property type="match status" value="1"/>
</dbReference>
<proteinExistence type="inferred from homology"/>
<dbReference type="SUPFAM" id="SSF81345">
    <property type="entry name" value="ABC transporter involved in vitamin B12 uptake, BtuC"/>
    <property type="match status" value="1"/>
</dbReference>
<feature type="transmembrane region" description="Helical" evidence="8">
    <location>
        <begin position="278"/>
        <end position="296"/>
    </location>
</feature>
<dbReference type="GO" id="GO:0033214">
    <property type="term" value="P:siderophore-iron import into cell"/>
    <property type="evidence" value="ECO:0007669"/>
    <property type="project" value="TreeGrafter"/>
</dbReference>
<dbReference type="RefSeq" id="WP_040608514.1">
    <property type="nucleotide sequence ID" value="NZ_CP065725.1"/>
</dbReference>
<dbReference type="EMBL" id="UGSB01000001">
    <property type="protein sequence ID" value="SUA56393.1"/>
    <property type="molecule type" value="Genomic_DNA"/>
</dbReference>
<sequence>MLSRRRPLWWFMLLVLLLLLVSIVSLVTGKYPLTLGELWQSLITAGRAETNADMVLWNLRLPRLLAGILVGASLAVAGASYQAMFKNPLVSPDILGVSAGAGLGAVFAIFLSLPLAAVQLFAFVGGLMAVALVYLISLTSRQFDSTLVLVLAGVAIGSLLGAGISLIKILADPYSQLATITFWLLGGLNAVSKSELLWALPFMLLGLLPLILLRWRINLLSLSDMEAQALGVNTGFLRFLLIICATLMTAAAVSFTGIIGWIGLVIPHVARLLVGPEFSRLLPSSLLIGAVFLVLTDNVARNAASIELPLGVLTSLIGAPFFLYLLLKGRSHG</sequence>
<evidence type="ECO:0000256" key="7">
    <source>
        <dbReference type="ARBA" id="ARBA00023136"/>
    </source>
</evidence>
<comment type="subcellular location">
    <subcellularLocation>
        <location evidence="1">Cell membrane</location>
        <topology evidence="1">Multi-pass membrane protein</topology>
    </subcellularLocation>
</comment>
<keyword evidence="12" id="KW-1185">Reference proteome</keyword>
<dbReference type="FunFam" id="1.10.3470.10:FF:000001">
    <property type="entry name" value="Vitamin B12 ABC transporter permease BtuC"/>
    <property type="match status" value="1"/>
</dbReference>
<dbReference type="InterPro" id="IPR037294">
    <property type="entry name" value="ABC_BtuC-like"/>
</dbReference>
<evidence type="ECO:0000256" key="8">
    <source>
        <dbReference type="SAM" id="Phobius"/>
    </source>
</evidence>
<evidence type="ECO:0000313" key="12">
    <source>
        <dbReference type="Proteomes" id="UP000594903"/>
    </source>
</evidence>
<dbReference type="InterPro" id="IPR000522">
    <property type="entry name" value="ABC_transptr_permease_BtuC"/>
</dbReference>
<evidence type="ECO:0000256" key="5">
    <source>
        <dbReference type="ARBA" id="ARBA00022692"/>
    </source>
</evidence>